<dbReference type="Proteomes" id="UP000658980">
    <property type="component" value="Unassembled WGS sequence"/>
</dbReference>
<dbReference type="GO" id="GO:0004519">
    <property type="term" value="F:endonuclease activity"/>
    <property type="evidence" value="ECO:0007669"/>
    <property type="project" value="UniProtKB-KW"/>
</dbReference>
<gene>
    <name evidence="5" type="ORF">H9630_06645</name>
</gene>
<keyword evidence="2 5" id="KW-0255">Endonuclease</keyword>
<keyword evidence="1" id="KW-0540">Nuclease</keyword>
<name>A0ABR8WBV1_9BACL</name>
<dbReference type="SMART" id="SM00927">
    <property type="entry name" value="MutH"/>
    <property type="match status" value="1"/>
</dbReference>
<dbReference type="InterPro" id="IPR011335">
    <property type="entry name" value="Restrct_endonuc-II-like"/>
</dbReference>
<dbReference type="NCBIfam" id="NF040973">
    <property type="entry name" value="restrict_Sau3AI"/>
    <property type="match status" value="1"/>
</dbReference>
<dbReference type="Gene3D" id="3.40.600.10">
    <property type="entry name" value="DNA mismatch repair MutH/Restriction endonuclease, type II"/>
    <property type="match status" value="2"/>
</dbReference>
<dbReference type="InterPro" id="IPR011337">
    <property type="entry name" value="DNA_rep_MutH/RE_typeII_Sau3AI"/>
</dbReference>
<dbReference type="Pfam" id="PF02976">
    <property type="entry name" value="MutH"/>
    <property type="match status" value="1"/>
</dbReference>
<organism evidence="5 6">
    <name type="scientific">Planococcus wigleyi</name>
    <dbReference type="NCBI Taxonomy" id="2762216"/>
    <lineage>
        <taxon>Bacteria</taxon>
        <taxon>Bacillati</taxon>
        <taxon>Bacillota</taxon>
        <taxon>Bacilli</taxon>
        <taxon>Bacillales</taxon>
        <taxon>Caryophanaceae</taxon>
        <taxon>Planococcus</taxon>
    </lineage>
</organism>
<evidence type="ECO:0000256" key="3">
    <source>
        <dbReference type="ARBA" id="ARBA00022801"/>
    </source>
</evidence>
<evidence type="ECO:0000256" key="1">
    <source>
        <dbReference type="ARBA" id="ARBA00022722"/>
    </source>
</evidence>
<evidence type="ECO:0000256" key="2">
    <source>
        <dbReference type="ARBA" id="ARBA00022759"/>
    </source>
</evidence>
<dbReference type="CDD" id="cd22356">
    <property type="entry name" value="Sau3AI_N-like"/>
    <property type="match status" value="1"/>
</dbReference>
<dbReference type="InterPro" id="IPR037057">
    <property type="entry name" value="DNA_rep_MutH/T2_RE_sf"/>
</dbReference>
<keyword evidence="6" id="KW-1185">Reference proteome</keyword>
<keyword evidence="3" id="KW-0378">Hydrolase</keyword>
<accession>A0ABR8WBV1</accession>
<evidence type="ECO:0000313" key="5">
    <source>
        <dbReference type="EMBL" id="MBD8014494.1"/>
    </source>
</evidence>
<sequence length="493" mass="57543">MRANYYDEKNPLSIEEYAKKLIGKSFLDVIHEADLDTELRVEIIDKYGNPRRKGGLGNLLEEVYFGYKANSNQQADFHEAGVELKVSAYELLKKGDFRAGERLVITMISYEKPIELYFYDSKILEKIAVILLVYYLRDKSLGSNLLYPIDFVSLFSPPPEDMEIIKNDYEKIAEKIQEGNAHLLSESDTLYLAASTKGATALKSTVPQYYNALVPARKRAFSLKNSYMTYVLNEYLRKDVVTYEPIVKDIRILKEKSFEDYITERINSHIGVTDAELCRIFDREYNNNKYQWVDLAYRMLGIKSNRAEEFEKANIVVKAIRLEEDGRMIESSSLPSIKLKEFVEEEWEESTLYSYFEQTKFLFVVFRKSGNVYTLKGSQMWNMPLDDLEIKVRDGWEKIRKTIVDGVVFNLAENKNKEIIVKNNLPKKEDNPVIHIRPHSPKRFYLFEDGTTVGNGTFTHGEELPDGRWMTRQSFWINNTYILEQLNEKLKEK</sequence>
<dbReference type="EMBL" id="JACSPU010000002">
    <property type="protein sequence ID" value="MBD8014494.1"/>
    <property type="molecule type" value="Genomic_DNA"/>
</dbReference>
<protein>
    <submittedName>
        <fullName evidence="5">Restriction endonuclease</fullName>
    </submittedName>
</protein>
<evidence type="ECO:0000313" key="6">
    <source>
        <dbReference type="Proteomes" id="UP000658980"/>
    </source>
</evidence>
<proteinExistence type="predicted"/>
<feature type="domain" description="DNA mismatch repair MutH/Type II restriction enzyme Sau3AI" evidence="4">
    <location>
        <begin position="67"/>
        <end position="168"/>
    </location>
</feature>
<dbReference type="SUPFAM" id="SSF52980">
    <property type="entry name" value="Restriction endonuclease-like"/>
    <property type="match status" value="2"/>
</dbReference>
<comment type="caution">
    <text evidence="5">The sequence shown here is derived from an EMBL/GenBank/DDBJ whole genome shotgun (WGS) entry which is preliminary data.</text>
</comment>
<dbReference type="CDD" id="cd22355">
    <property type="entry name" value="Sau3AI_C"/>
    <property type="match status" value="1"/>
</dbReference>
<reference evidence="5 6" key="1">
    <citation type="submission" date="2020-08" db="EMBL/GenBank/DDBJ databases">
        <title>A Genomic Blueprint of the Chicken Gut Microbiome.</title>
        <authorList>
            <person name="Gilroy R."/>
            <person name="Ravi A."/>
            <person name="Getino M."/>
            <person name="Pursley I."/>
            <person name="Horton D.L."/>
            <person name="Alikhan N.-F."/>
            <person name="Baker D."/>
            <person name="Gharbi K."/>
            <person name="Hall N."/>
            <person name="Watson M."/>
            <person name="Adriaenssens E.M."/>
            <person name="Foster-Nyarko E."/>
            <person name="Jarju S."/>
            <person name="Secka A."/>
            <person name="Antonio M."/>
            <person name="Oren A."/>
            <person name="Chaudhuri R."/>
            <person name="La Ragione R.M."/>
            <person name="Hildebrand F."/>
            <person name="Pallen M.J."/>
        </authorList>
    </citation>
    <scope>NUCLEOTIDE SEQUENCE [LARGE SCALE GENOMIC DNA]</scope>
    <source>
        <strain evidence="5 6">Sa1BUA13</strain>
    </source>
</reference>
<dbReference type="RefSeq" id="WP_191714722.1">
    <property type="nucleotide sequence ID" value="NZ_JACSPU010000002.1"/>
</dbReference>
<evidence type="ECO:0000259" key="4">
    <source>
        <dbReference type="SMART" id="SM00927"/>
    </source>
</evidence>